<keyword evidence="2" id="KW-1185">Reference proteome</keyword>
<protein>
    <submittedName>
        <fullName evidence="1">Uncharacterized protein</fullName>
    </submittedName>
</protein>
<dbReference type="EMBL" id="JAINUG010000106">
    <property type="protein sequence ID" value="KAJ8396426.1"/>
    <property type="molecule type" value="Genomic_DNA"/>
</dbReference>
<evidence type="ECO:0000313" key="1">
    <source>
        <dbReference type="EMBL" id="KAJ8396426.1"/>
    </source>
</evidence>
<name>A0AAD7S7U9_9TELE</name>
<gene>
    <name evidence="1" type="ORF">AAFF_G00017320</name>
</gene>
<dbReference type="AlphaFoldDB" id="A0AAD7S7U9"/>
<sequence length="72" mass="8104">MHLEKKPPPVSIPLNYPSEKVVTQSLVPHQATRPLHCEEMGFAGAGNNKYMVVTNEEGPLTQFYHTMEPRLS</sequence>
<proteinExistence type="predicted"/>
<accession>A0AAD7S7U9</accession>
<organism evidence="1 2">
    <name type="scientific">Aldrovandia affinis</name>
    <dbReference type="NCBI Taxonomy" id="143900"/>
    <lineage>
        <taxon>Eukaryota</taxon>
        <taxon>Metazoa</taxon>
        <taxon>Chordata</taxon>
        <taxon>Craniata</taxon>
        <taxon>Vertebrata</taxon>
        <taxon>Euteleostomi</taxon>
        <taxon>Actinopterygii</taxon>
        <taxon>Neopterygii</taxon>
        <taxon>Teleostei</taxon>
        <taxon>Notacanthiformes</taxon>
        <taxon>Halosauridae</taxon>
        <taxon>Aldrovandia</taxon>
    </lineage>
</organism>
<reference evidence="1" key="1">
    <citation type="journal article" date="2023" name="Science">
        <title>Genome structures resolve the early diversification of teleost fishes.</title>
        <authorList>
            <person name="Parey E."/>
            <person name="Louis A."/>
            <person name="Montfort J."/>
            <person name="Bouchez O."/>
            <person name="Roques C."/>
            <person name="Iampietro C."/>
            <person name="Lluch J."/>
            <person name="Castinel A."/>
            <person name="Donnadieu C."/>
            <person name="Desvignes T."/>
            <person name="Floi Bucao C."/>
            <person name="Jouanno E."/>
            <person name="Wen M."/>
            <person name="Mejri S."/>
            <person name="Dirks R."/>
            <person name="Jansen H."/>
            <person name="Henkel C."/>
            <person name="Chen W.J."/>
            <person name="Zahm M."/>
            <person name="Cabau C."/>
            <person name="Klopp C."/>
            <person name="Thompson A.W."/>
            <person name="Robinson-Rechavi M."/>
            <person name="Braasch I."/>
            <person name="Lecointre G."/>
            <person name="Bobe J."/>
            <person name="Postlethwait J.H."/>
            <person name="Berthelot C."/>
            <person name="Roest Crollius H."/>
            <person name="Guiguen Y."/>
        </authorList>
    </citation>
    <scope>NUCLEOTIDE SEQUENCE</scope>
    <source>
        <strain evidence="1">NC1722</strain>
    </source>
</reference>
<dbReference type="Proteomes" id="UP001221898">
    <property type="component" value="Unassembled WGS sequence"/>
</dbReference>
<comment type="caution">
    <text evidence="1">The sequence shown here is derived from an EMBL/GenBank/DDBJ whole genome shotgun (WGS) entry which is preliminary data.</text>
</comment>
<evidence type="ECO:0000313" key="2">
    <source>
        <dbReference type="Proteomes" id="UP001221898"/>
    </source>
</evidence>